<name>W6SGC3_9CLOT</name>
<feature type="binding site" evidence="12">
    <location>
        <position position="175"/>
    </location>
    <ligand>
        <name>UDP-N-acetyl-alpha-D-muramoyl-L-alanyl-D-glutamate</name>
        <dbReference type="ChEBI" id="CHEBI:83900"/>
    </ligand>
</feature>
<gene>
    <name evidence="12 17" type="primary">murE</name>
    <name evidence="17" type="ORF">CM240_1607</name>
</gene>
<dbReference type="SUPFAM" id="SSF53244">
    <property type="entry name" value="MurD-like peptide ligases, peptide-binding domain"/>
    <property type="match status" value="1"/>
</dbReference>
<dbReference type="PATRIC" id="fig|1216932.3.peg.1600"/>
<evidence type="ECO:0000256" key="12">
    <source>
        <dbReference type="HAMAP-Rule" id="MF_00208"/>
    </source>
</evidence>
<dbReference type="UniPathway" id="UPA00219"/>
<comment type="subcellular location">
    <subcellularLocation>
        <location evidence="12 13">Cytoplasm</location>
    </subcellularLocation>
</comment>
<evidence type="ECO:0000256" key="11">
    <source>
        <dbReference type="ARBA" id="ARBA00023316"/>
    </source>
</evidence>
<keyword evidence="9 12" id="KW-0573">Peptidoglycan synthesis</keyword>
<keyword evidence="10 12" id="KW-0131">Cell cycle</keyword>
<feature type="domain" description="Mur ligase N-terminal catalytic" evidence="14">
    <location>
        <begin position="19"/>
        <end position="91"/>
    </location>
</feature>
<dbReference type="Gene3D" id="3.40.1190.10">
    <property type="entry name" value="Mur-like, catalytic domain"/>
    <property type="match status" value="1"/>
</dbReference>
<dbReference type="Pfam" id="PF01225">
    <property type="entry name" value="Mur_ligase"/>
    <property type="match status" value="1"/>
</dbReference>
<proteinExistence type="inferred from homology"/>
<evidence type="ECO:0000313" key="17">
    <source>
        <dbReference type="EMBL" id="CDM68765.1"/>
    </source>
</evidence>
<comment type="function">
    <text evidence="12">Catalyzes the addition of meso-diaminopimelic acid to the nucleotide precursor UDP-N-acetylmuramoyl-L-alanyl-D-glutamate (UMAG) in the biosynthesis of bacterial cell-wall peptidoglycan.</text>
</comment>
<evidence type="ECO:0000256" key="7">
    <source>
        <dbReference type="ARBA" id="ARBA00022840"/>
    </source>
</evidence>
<dbReference type="eggNOG" id="COG0769">
    <property type="taxonomic scope" value="Bacteria"/>
</dbReference>
<sequence length="477" mass="53404">MNLDNLLKDLNLKETYNEEINEIQYDSRKVTNGDVFVAIKGFSVDGHKFIDKALANGAKVIVGEDDISIENALYIRVKDSRKALAILAKNYFDNPQNKMKIIGITGTNGKTTSAFMMKSLLESKGYKVGLIGTICNMIGDKKLKAERTTPESLELYKLFNDMVEENIDYCVMEVSSHSLALDRVYGIEFSTGVFTNLTVDHLDFHKTLENYFNEKKKLFKVSKKRVVNVDNKYGVELKGQYKDALSYSIDKDGDLNATNMEISSKGVKFYATYRNEQEHISINIPGKYNVENALGVIGVALTEGMTLREIADGMKELKAVPGRCELVSLGENIPFDIIVDYAHTPDGLENIIKTLKELTEGRLITIFGCGGDRDKSKRPIMGKIATELSDIAIVTSDNPRTEEPGEIIKDILAGISSDNYVVEENRLEAIKKGMLMAKEKDVLLIAGKGHEDYQILKDKTIAFDERVIVKELIKELF</sequence>
<dbReference type="GO" id="GO:0051301">
    <property type="term" value="P:cell division"/>
    <property type="evidence" value="ECO:0007669"/>
    <property type="project" value="UniProtKB-KW"/>
</dbReference>
<evidence type="ECO:0000256" key="6">
    <source>
        <dbReference type="ARBA" id="ARBA00022741"/>
    </source>
</evidence>
<dbReference type="AlphaFoldDB" id="W6SGC3"/>
<feature type="binding site" evidence="12">
    <location>
        <position position="451"/>
    </location>
    <ligand>
        <name>meso-2,6-diaminopimelate</name>
        <dbReference type="ChEBI" id="CHEBI:57791"/>
    </ligand>
</feature>
<dbReference type="Proteomes" id="UP000019426">
    <property type="component" value="Chromosome M2/40_rep1"/>
</dbReference>
<evidence type="ECO:0000313" key="18">
    <source>
        <dbReference type="Proteomes" id="UP000019426"/>
    </source>
</evidence>
<feature type="binding site" evidence="12">
    <location>
        <position position="447"/>
    </location>
    <ligand>
        <name>meso-2,6-diaminopimelate</name>
        <dbReference type="ChEBI" id="CHEBI:57791"/>
    </ligand>
</feature>
<dbReference type="EMBL" id="HG917868">
    <property type="protein sequence ID" value="CDM68765.1"/>
    <property type="molecule type" value="Genomic_DNA"/>
</dbReference>
<keyword evidence="7 12" id="KW-0067">ATP-binding</keyword>
<feature type="binding site" evidence="12">
    <location>
        <position position="27"/>
    </location>
    <ligand>
        <name>UDP-N-acetyl-alpha-D-muramoyl-L-alanyl-D-glutamate</name>
        <dbReference type="ChEBI" id="CHEBI:83900"/>
    </ligand>
</feature>
<dbReference type="Gene3D" id="3.40.1390.10">
    <property type="entry name" value="MurE/MurF, N-terminal domain"/>
    <property type="match status" value="1"/>
</dbReference>
<dbReference type="NCBIfam" id="NF001124">
    <property type="entry name" value="PRK00139.1-2"/>
    <property type="match status" value="1"/>
</dbReference>
<reference evidence="17 18" key="1">
    <citation type="submission" date="2013-11" db="EMBL/GenBank/DDBJ databases">
        <title>Complete genome sequence of Clostridum sp. M2/40.</title>
        <authorList>
            <person name="Wibberg D."/>
            <person name="Puehler A."/>
            <person name="Schlueter A."/>
        </authorList>
    </citation>
    <scope>NUCLEOTIDE SEQUENCE [LARGE SCALE GENOMIC DNA]</scope>
    <source>
        <strain evidence="18">M2/40</strain>
    </source>
</reference>
<dbReference type="RefSeq" id="WP_044038118.1">
    <property type="nucleotide sequence ID" value="NZ_HG917868.1"/>
</dbReference>
<dbReference type="InterPro" id="IPR000713">
    <property type="entry name" value="Mur_ligase_N"/>
</dbReference>
<dbReference type="NCBIfam" id="NF001126">
    <property type="entry name" value="PRK00139.1-4"/>
    <property type="match status" value="1"/>
</dbReference>
<keyword evidence="8 12" id="KW-0133">Cell shape</keyword>
<dbReference type="GO" id="GO:0000287">
    <property type="term" value="F:magnesium ion binding"/>
    <property type="evidence" value="ECO:0007669"/>
    <property type="project" value="UniProtKB-UniRule"/>
</dbReference>
<feature type="domain" description="Mur ligase central" evidence="16">
    <location>
        <begin position="104"/>
        <end position="300"/>
    </location>
</feature>
<dbReference type="GO" id="GO:0005737">
    <property type="term" value="C:cytoplasm"/>
    <property type="evidence" value="ECO:0007669"/>
    <property type="project" value="UniProtKB-SubCell"/>
</dbReference>
<dbReference type="PANTHER" id="PTHR23135">
    <property type="entry name" value="MUR LIGASE FAMILY MEMBER"/>
    <property type="match status" value="1"/>
</dbReference>
<dbReference type="InterPro" id="IPR005761">
    <property type="entry name" value="UDP-N-AcMur-Glu-dNH2Pim_ligase"/>
</dbReference>
<accession>W6SGC3</accession>
<dbReference type="InterPro" id="IPR036565">
    <property type="entry name" value="Mur-like_cat_sf"/>
</dbReference>
<evidence type="ECO:0000256" key="10">
    <source>
        <dbReference type="ARBA" id="ARBA00023306"/>
    </source>
</evidence>
<dbReference type="GO" id="GO:0005524">
    <property type="term" value="F:ATP binding"/>
    <property type="evidence" value="ECO:0007669"/>
    <property type="project" value="UniProtKB-UniRule"/>
</dbReference>
<dbReference type="PANTHER" id="PTHR23135:SF4">
    <property type="entry name" value="UDP-N-ACETYLMURAMOYL-L-ALANYL-D-GLUTAMATE--2,6-DIAMINOPIMELATE LIGASE MURE HOMOLOG, CHLOROPLASTIC"/>
    <property type="match status" value="1"/>
</dbReference>
<feature type="binding site" evidence="12">
    <location>
        <position position="183"/>
    </location>
    <ligand>
        <name>UDP-N-acetyl-alpha-D-muramoyl-L-alanyl-D-glutamate</name>
        <dbReference type="ChEBI" id="CHEBI:83900"/>
    </ligand>
</feature>
<evidence type="ECO:0000256" key="5">
    <source>
        <dbReference type="ARBA" id="ARBA00022618"/>
    </source>
</evidence>
<keyword evidence="6 12" id="KW-0547">Nucleotide-binding</keyword>
<comment type="pathway">
    <text evidence="1 12 13">Cell wall biogenesis; peptidoglycan biosynthesis.</text>
</comment>
<keyword evidence="12" id="KW-0460">Magnesium</keyword>
<feature type="binding site" evidence="12">
    <location>
        <begin position="397"/>
        <end position="400"/>
    </location>
    <ligand>
        <name>meso-2,6-diaminopimelate</name>
        <dbReference type="ChEBI" id="CHEBI:57791"/>
    </ligand>
</feature>
<comment type="similarity">
    <text evidence="2 12">Belongs to the MurCDEF family. MurE subfamily.</text>
</comment>
<evidence type="ECO:0000256" key="2">
    <source>
        <dbReference type="ARBA" id="ARBA00005898"/>
    </source>
</evidence>
<comment type="caution">
    <text evidence="12">Lacks conserved residue(s) required for the propagation of feature annotation.</text>
</comment>
<dbReference type="InterPro" id="IPR013221">
    <property type="entry name" value="Mur_ligase_cen"/>
</dbReference>
<evidence type="ECO:0000256" key="4">
    <source>
        <dbReference type="ARBA" id="ARBA00022598"/>
    </source>
</evidence>
<dbReference type="GO" id="GO:0009252">
    <property type="term" value="P:peptidoglycan biosynthetic process"/>
    <property type="evidence" value="ECO:0007669"/>
    <property type="project" value="UniProtKB-UniRule"/>
</dbReference>
<comment type="cofactor">
    <cofactor evidence="12">
        <name>Mg(2+)</name>
        <dbReference type="ChEBI" id="CHEBI:18420"/>
    </cofactor>
</comment>
<dbReference type="STRING" id="1216932.CM240_1607"/>
<dbReference type="InterPro" id="IPR004101">
    <property type="entry name" value="Mur_ligase_C"/>
</dbReference>
<dbReference type="Gene3D" id="3.90.190.20">
    <property type="entry name" value="Mur ligase, C-terminal domain"/>
    <property type="match status" value="1"/>
</dbReference>
<dbReference type="PROSITE" id="PS01011">
    <property type="entry name" value="FOLYLPOLYGLU_SYNT_1"/>
    <property type="match status" value="1"/>
</dbReference>
<dbReference type="Pfam" id="PF02875">
    <property type="entry name" value="Mur_ligase_C"/>
    <property type="match status" value="1"/>
</dbReference>
<dbReference type="GO" id="GO:0004326">
    <property type="term" value="F:tetrahydrofolylpolyglutamate synthase activity"/>
    <property type="evidence" value="ECO:0007669"/>
    <property type="project" value="InterPro"/>
</dbReference>
<protein>
    <recommendedName>
        <fullName evidence="12">UDP-N-acetylmuramoyl-L-alanyl-D-glutamate--2,6-diaminopimelate ligase</fullName>
        <ecNumber evidence="12">6.3.2.13</ecNumber>
    </recommendedName>
    <alternativeName>
        <fullName evidence="12">Meso-A2pm-adding enzyme</fullName>
    </alternativeName>
    <alternativeName>
        <fullName evidence="12">Meso-diaminopimelate-adding enzyme</fullName>
    </alternativeName>
    <alternativeName>
        <fullName evidence="12">UDP-MurNAc-L-Ala-D-Glu:meso-diaminopimelate ligase</fullName>
    </alternativeName>
    <alternativeName>
        <fullName evidence="12">UDP-MurNAc-tripeptide synthetase</fullName>
    </alternativeName>
    <alternativeName>
        <fullName evidence="12">UDP-N-acetylmuramyl-tripeptide synthetase</fullName>
    </alternativeName>
</protein>
<feature type="binding site" evidence="12">
    <location>
        <position position="373"/>
    </location>
    <ligand>
        <name>meso-2,6-diaminopimelate</name>
        <dbReference type="ChEBI" id="CHEBI:57791"/>
    </ligand>
</feature>
<feature type="modified residue" description="N6-carboxylysine" evidence="12">
    <location>
        <position position="215"/>
    </location>
</feature>
<dbReference type="GO" id="GO:0008765">
    <property type="term" value="F:UDP-N-acetylmuramoylalanyl-D-glutamate-2,6-diaminopimelate ligase activity"/>
    <property type="evidence" value="ECO:0007669"/>
    <property type="project" value="UniProtKB-UniRule"/>
</dbReference>
<evidence type="ECO:0000256" key="9">
    <source>
        <dbReference type="ARBA" id="ARBA00022984"/>
    </source>
</evidence>
<dbReference type="GO" id="GO:0071555">
    <property type="term" value="P:cell wall organization"/>
    <property type="evidence" value="ECO:0007669"/>
    <property type="project" value="UniProtKB-KW"/>
</dbReference>
<dbReference type="InterPro" id="IPR035911">
    <property type="entry name" value="MurE/MurF_N"/>
</dbReference>
<evidence type="ECO:0000259" key="15">
    <source>
        <dbReference type="Pfam" id="PF02875"/>
    </source>
</evidence>
<keyword evidence="5 12" id="KW-0132">Cell division</keyword>
<dbReference type="GO" id="GO:0008360">
    <property type="term" value="P:regulation of cell shape"/>
    <property type="evidence" value="ECO:0007669"/>
    <property type="project" value="UniProtKB-KW"/>
</dbReference>
<keyword evidence="3 12" id="KW-0963">Cytoplasm</keyword>
<dbReference type="NCBIfam" id="TIGR01085">
    <property type="entry name" value="murE"/>
    <property type="match status" value="1"/>
</dbReference>
<dbReference type="HAMAP" id="MF_00208">
    <property type="entry name" value="MurE"/>
    <property type="match status" value="1"/>
</dbReference>
<dbReference type="InterPro" id="IPR036615">
    <property type="entry name" value="Mur_ligase_C_dom_sf"/>
</dbReference>
<dbReference type="HOGENOM" id="CLU_022291_4_1_9"/>
<organism evidence="17 18">
    <name type="scientific">Clostridium bornimense</name>
    <dbReference type="NCBI Taxonomy" id="1216932"/>
    <lineage>
        <taxon>Bacteria</taxon>
        <taxon>Bacillati</taxon>
        <taxon>Bacillota</taxon>
        <taxon>Clostridia</taxon>
        <taxon>Eubacteriales</taxon>
        <taxon>Clostridiaceae</taxon>
        <taxon>Clostridium</taxon>
    </lineage>
</organism>
<feature type="binding site" evidence="12">
    <location>
        <begin position="148"/>
        <end position="149"/>
    </location>
    <ligand>
        <name>UDP-N-acetyl-alpha-D-muramoyl-L-alanyl-D-glutamate</name>
        <dbReference type="ChEBI" id="CHEBI:83900"/>
    </ligand>
</feature>
<dbReference type="Pfam" id="PF08245">
    <property type="entry name" value="Mur_ligase_M"/>
    <property type="match status" value="1"/>
</dbReference>
<dbReference type="KEGG" id="clt:CM240_1607"/>
<comment type="catalytic activity">
    <reaction evidence="12">
        <text>UDP-N-acetyl-alpha-D-muramoyl-L-alanyl-D-glutamate + meso-2,6-diaminopimelate + ATP = UDP-N-acetyl-alpha-D-muramoyl-L-alanyl-gamma-D-glutamyl-meso-2,6-diaminopimelate + ADP + phosphate + H(+)</text>
        <dbReference type="Rhea" id="RHEA:23676"/>
        <dbReference type="ChEBI" id="CHEBI:15378"/>
        <dbReference type="ChEBI" id="CHEBI:30616"/>
        <dbReference type="ChEBI" id="CHEBI:43474"/>
        <dbReference type="ChEBI" id="CHEBI:57791"/>
        <dbReference type="ChEBI" id="CHEBI:83900"/>
        <dbReference type="ChEBI" id="CHEBI:83905"/>
        <dbReference type="ChEBI" id="CHEBI:456216"/>
        <dbReference type="EC" id="6.3.2.13"/>
    </reaction>
</comment>
<evidence type="ECO:0000256" key="1">
    <source>
        <dbReference type="ARBA" id="ARBA00004752"/>
    </source>
</evidence>
<dbReference type="OrthoDB" id="9800958at2"/>
<keyword evidence="18" id="KW-1185">Reference proteome</keyword>
<feature type="domain" description="Mur ligase C-terminal" evidence="15">
    <location>
        <begin position="322"/>
        <end position="449"/>
    </location>
</feature>
<feature type="short sequence motif" description="Meso-diaminopimelate recognition motif" evidence="12">
    <location>
        <begin position="397"/>
        <end position="400"/>
    </location>
</feature>
<dbReference type="SUPFAM" id="SSF53623">
    <property type="entry name" value="MurD-like peptide ligases, catalytic domain"/>
    <property type="match status" value="1"/>
</dbReference>
<evidence type="ECO:0000256" key="3">
    <source>
        <dbReference type="ARBA" id="ARBA00022490"/>
    </source>
</evidence>
<dbReference type="SUPFAM" id="SSF63418">
    <property type="entry name" value="MurE/MurF N-terminal domain"/>
    <property type="match status" value="1"/>
</dbReference>
<dbReference type="InterPro" id="IPR018109">
    <property type="entry name" value="Folylpolyglutamate_synth_CS"/>
</dbReference>
<keyword evidence="4 12" id="KW-0436">Ligase</keyword>
<comment type="PTM">
    <text evidence="12">Carboxylation is probably crucial for Mg(2+) binding and, consequently, for the gamma-phosphate positioning of ATP.</text>
</comment>
<keyword evidence="11 12" id="KW-0961">Cell wall biogenesis/degradation</keyword>
<evidence type="ECO:0000256" key="8">
    <source>
        <dbReference type="ARBA" id="ARBA00022960"/>
    </source>
</evidence>
<evidence type="ECO:0000256" key="13">
    <source>
        <dbReference type="RuleBase" id="RU004135"/>
    </source>
</evidence>
<feature type="binding site" evidence="12">
    <location>
        <begin position="106"/>
        <end position="112"/>
    </location>
    <ligand>
        <name>ATP</name>
        <dbReference type="ChEBI" id="CHEBI:30616"/>
    </ligand>
</feature>
<dbReference type="EC" id="6.3.2.13" evidence="12"/>
<evidence type="ECO:0000259" key="16">
    <source>
        <dbReference type="Pfam" id="PF08245"/>
    </source>
</evidence>
<evidence type="ECO:0000259" key="14">
    <source>
        <dbReference type="Pfam" id="PF01225"/>
    </source>
</evidence>